<proteinExistence type="predicted"/>
<comment type="cofactor">
    <cofactor evidence="8">
        <name>FAD</name>
        <dbReference type="ChEBI" id="CHEBI:57692"/>
    </cofactor>
    <text evidence="8">Binds 1 FAD per subunit.</text>
</comment>
<accession>A0A919Y976</accession>
<dbReference type="InterPro" id="IPR012165">
    <property type="entry name" value="Cyt_c3_hydrogenase_gsu"/>
</dbReference>
<dbReference type="SUPFAM" id="SSF63380">
    <property type="entry name" value="Riboflavin synthase domain-like"/>
    <property type="match status" value="1"/>
</dbReference>
<reference evidence="10" key="1">
    <citation type="submission" date="2021-03" db="EMBL/GenBank/DDBJ databases">
        <title>Antimicrobial resistance genes in bacteria isolated from Japanese honey, and their potential for conferring macrolide and lincosamide resistance in the American foulbrood pathogen Paenibacillus larvae.</title>
        <authorList>
            <person name="Okamoto M."/>
            <person name="Kumagai M."/>
            <person name="Kanamori H."/>
            <person name="Takamatsu D."/>
        </authorList>
    </citation>
    <scope>NUCLEOTIDE SEQUENCE</scope>
    <source>
        <strain evidence="10">J41TS4</strain>
    </source>
</reference>
<evidence type="ECO:0000256" key="4">
    <source>
        <dbReference type="ARBA" id="ARBA00022827"/>
    </source>
</evidence>
<dbReference type="AlphaFoldDB" id="A0A919Y976"/>
<dbReference type="PIRSF" id="PIRSF006816">
    <property type="entry name" value="Cyc3_hyd_g"/>
    <property type="match status" value="1"/>
</dbReference>
<comment type="caution">
    <text evidence="10">The sequence shown here is derived from an EMBL/GenBank/DDBJ whole genome shotgun (WGS) entry which is preliminary data.</text>
</comment>
<evidence type="ECO:0000256" key="2">
    <source>
        <dbReference type="ARBA" id="ARBA00022714"/>
    </source>
</evidence>
<dbReference type="GO" id="GO:0016491">
    <property type="term" value="F:oxidoreductase activity"/>
    <property type="evidence" value="ECO:0007669"/>
    <property type="project" value="UniProtKB-KW"/>
</dbReference>
<dbReference type="SUPFAM" id="SSF52343">
    <property type="entry name" value="Ferredoxin reductase-like, C-terminal NADP-linked domain"/>
    <property type="match status" value="1"/>
</dbReference>
<evidence type="ECO:0000256" key="1">
    <source>
        <dbReference type="ARBA" id="ARBA00022630"/>
    </source>
</evidence>
<dbReference type="Gene3D" id="2.40.30.10">
    <property type="entry name" value="Translation factors"/>
    <property type="match status" value="1"/>
</dbReference>
<dbReference type="GO" id="GO:0006221">
    <property type="term" value="P:pyrimidine nucleotide biosynthetic process"/>
    <property type="evidence" value="ECO:0007669"/>
    <property type="project" value="InterPro"/>
</dbReference>
<evidence type="ECO:0000256" key="3">
    <source>
        <dbReference type="ARBA" id="ARBA00022723"/>
    </source>
</evidence>
<evidence type="ECO:0000256" key="7">
    <source>
        <dbReference type="ARBA" id="ARBA00023014"/>
    </source>
</evidence>
<feature type="domain" description="FAD-binding FR-type" evidence="9">
    <location>
        <begin position="12"/>
        <end position="113"/>
    </location>
</feature>
<gene>
    <name evidence="10" type="ORF">J41TS4_41350</name>
</gene>
<dbReference type="Proteomes" id="UP000678895">
    <property type="component" value="Unassembled WGS sequence"/>
</dbReference>
<evidence type="ECO:0000313" key="10">
    <source>
        <dbReference type="EMBL" id="GIO44377.1"/>
    </source>
</evidence>
<dbReference type="GO" id="GO:0051537">
    <property type="term" value="F:2 iron, 2 sulfur cluster binding"/>
    <property type="evidence" value="ECO:0007669"/>
    <property type="project" value="UniProtKB-KW"/>
</dbReference>
<dbReference type="Pfam" id="PF00175">
    <property type="entry name" value="NAD_binding_1"/>
    <property type="match status" value="1"/>
</dbReference>
<evidence type="ECO:0000256" key="6">
    <source>
        <dbReference type="ARBA" id="ARBA00023004"/>
    </source>
</evidence>
<dbReference type="InterPro" id="IPR050415">
    <property type="entry name" value="MRET"/>
</dbReference>
<keyword evidence="6" id="KW-0408">Iron</keyword>
<evidence type="ECO:0000313" key="11">
    <source>
        <dbReference type="Proteomes" id="UP000678895"/>
    </source>
</evidence>
<dbReference type="CDD" id="cd00322">
    <property type="entry name" value="FNR_like"/>
    <property type="match status" value="1"/>
</dbReference>
<keyword evidence="2" id="KW-0001">2Fe-2S</keyword>
<dbReference type="InterPro" id="IPR039261">
    <property type="entry name" value="FNR_nucleotide-bd"/>
</dbReference>
<dbReference type="PRINTS" id="PR00410">
    <property type="entry name" value="PHEHYDRXLASE"/>
</dbReference>
<name>A0A919Y976_9BACL</name>
<dbReference type="InterPro" id="IPR001709">
    <property type="entry name" value="Flavoprot_Pyr_Nucl_cyt_Rdtase"/>
</dbReference>
<protein>
    <submittedName>
        <fullName evidence="10">Oxidoreductase</fullName>
    </submittedName>
</protein>
<dbReference type="EMBL" id="BORS01000017">
    <property type="protein sequence ID" value="GIO44377.1"/>
    <property type="molecule type" value="Genomic_DNA"/>
</dbReference>
<dbReference type="PANTHER" id="PTHR47354">
    <property type="entry name" value="NADH OXIDOREDUCTASE HCR"/>
    <property type="match status" value="1"/>
</dbReference>
<dbReference type="InterPro" id="IPR017938">
    <property type="entry name" value="Riboflavin_synthase-like_b-brl"/>
</dbReference>
<dbReference type="PRINTS" id="PR00371">
    <property type="entry name" value="FPNCR"/>
</dbReference>
<feature type="binding site" evidence="8">
    <location>
        <begin position="62"/>
        <end position="65"/>
    </location>
    <ligand>
        <name>FAD</name>
        <dbReference type="ChEBI" id="CHEBI:57692"/>
    </ligand>
</feature>
<dbReference type="PROSITE" id="PS51384">
    <property type="entry name" value="FAD_FR"/>
    <property type="match status" value="1"/>
</dbReference>
<dbReference type="InterPro" id="IPR001433">
    <property type="entry name" value="OxRdtase_FAD/NAD-bd"/>
</dbReference>
<dbReference type="PANTHER" id="PTHR47354:SF8">
    <property type="entry name" value="1,2-PHENYLACETYL-COA EPOXIDASE, SUBUNIT E"/>
    <property type="match status" value="1"/>
</dbReference>
<dbReference type="GO" id="GO:0046872">
    <property type="term" value="F:metal ion binding"/>
    <property type="evidence" value="ECO:0007669"/>
    <property type="project" value="UniProtKB-KW"/>
</dbReference>
<dbReference type="GO" id="GO:0050660">
    <property type="term" value="F:flavin adenine dinucleotide binding"/>
    <property type="evidence" value="ECO:0007669"/>
    <property type="project" value="InterPro"/>
</dbReference>
<keyword evidence="1 8" id="KW-0285">Flavoprotein</keyword>
<sequence length="236" mass="26822">MGFFQDNLVPFFKKRELQFIESYKEADDVYSFVFAKEEDLTWKAGQYGLFSITHKSINNGTRPFSISSAPDEDAVRITTRIGEQRSEFKSSLMELTPGMKIMMRGPVGPFYLRDNSPTLLIAGGIGITPFRSILRQLETAPNEAETRIHLLYLDGNRDYLFKDELADMEKRALVSVTYLDSRDELHQGIQKFSALHKNNGKYYVAGPKAMIESVTSCLQSDQVSKQNIKKDAFSGY</sequence>
<keyword evidence="5" id="KW-0560">Oxidoreductase</keyword>
<evidence type="ECO:0000259" key="9">
    <source>
        <dbReference type="PROSITE" id="PS51384"/>
    </source>
</evidence>
<keyword evidence="7" id="KW-0411">Iron-sulfur</keyword>
<dbReference type="InterPro" id="IPR017927">
    <property type="entry name" value="FAD-bd_FR_type"/>
</dbReference>
<keyword evidence="11" id="KW-1185">Reference proteome</keyword>
<organism evidence="10 11">
    <name type="scientific">Paenibacillus apis</name>
    <dbReference type="NCBI Taxonomy" id="1792174"/>
    <lineage>
        <taxon>Bacteria</taxon>
        <taxon>Bacillati</taxon>
        <taxon>Bacillota</taxon>
        <taxon>Bacilli</taxon>
        <taxon>Bacillales</taxon>
        <taxon>Paenibacillaceae</taxon>
        <taxon>Paenibacillus</taxon>
    </lineage>
</organism>
<keyword evidence="3" id="KW-0479">Metal-binding</keyword>
<dbReference type="RefSeq" id="WP_301630132.1">
    <property type="nucleotide sequence ID" value="NZ_BORS01000017.1"/>
</dbReference>
<evidence type="ECO:0000256" key="5">
    <source>
        <dbReference type="ARBA" id="ARBA00023002"/>
    </source>
</evidence>
<keyword evidence="4 8" id="KW-0274">FAD</keyword>
<dbReference type="Gene3D" id="3.40.50.80">
    <property type="entry name" value="Nucleotide-binding domain of ferredoxin-NADP reductase (FNR) module"/>
    <property type="match status" value="1"/>
</dbReference>
<evidence type="ECO:0000256" key="8">
    <source>
        <dbReference type="PIRSR" id="PIRSR006816-1"/>
    </source>
</evidence>